<sequence length="29" mass="3110">MTVLGVLAVVAGVAAVVYAFVWLCRPEKF</sequence>
<dbReference type="Proteomes" id="UP000292118">
    <property type="component" value="Chromosome"/>
</dbReference>
<reference evidence="1 2" key="1">
    <citation type="submission" date="2019-01" db="EMBL/GenBank/DDBJ databases">
        <title>Genome sequencing of strain FW10M-9.</title>
        <authorList>
            <person name="Heo J."/>
            <person name="Kim S.-J."/>
            <person name="Kim J.-S."/>
            <person name="Hong S.-B."/>
            <person name="Kwon S.-W."/>
        </authorList>
    </citation>
    <scope>NUCLEOTIDE SEQUENCE [LARGE SCALE GENOMIC DNA]</scope>
    <source>
        <strain evidence="1 2">FW10M-9</strain>
    </source>
</reference>
<organism evidence="1 2">
    <name type="scientific">Xylanimonas protaetiae</name>
    <dbReference type="NCBI Taxonomy" id="2509457"/>
    <lineage>
        <taxon>Bacteria</taxon>
        <taxon>Bacillati</taxon>
        <taxon>Actinomycetota</taxon>
        <taxon>Actinomycetes</taxon>
        <taxon>Micrococcales</taxon>
        <taxon>Promicromonosporaceae</taxon>
        <taxon>Xylanimonas</taxon>
    </lineage>
</organism>
<proteinExistence type="predicted"/>
<keyword evidence="2" id="KW-1185">Reference proteome</keyword>
<accession>A0A4P6F160</accession>
<gene>
    <name evidence="1" type="ORF">ET471_01215</name>
</gene>
<protein>
    <submittedName>
        <fullName evidence="1">Potassium-transporting ATPase subunit F</fullName>
    </submittedName>
</protein>
<name>A0A4P6F160_9MICO</name>
<evidence type="ECO:0000313" key="1">
    <source>
        <dbReference type="EMBL" id="QAY68835.1"/>
    </source>
</evidence>
<evidence type="ECO:0000313" key="2">
    <source>
        <dbReference type="Proteomes" id="UP000292118"/>
    </source>
</evidence>
<dbReference type="EMBL" id="CP035493">
    <property type="protein sequence ID" value="QAY68835.1"/>
    <property type="molecule type" value="Genomic_DNA"/>
</dbReference>
<dbReference type="AlphaFoldDB" id="A0A4P6F160"/>
<dbReference type="KEGG" id="xya:ET471_01215"/>